<name>A0A2S0HVL2_9FLAO</name>
<feature type="domain" description="Beta-lactamase-related" evidence="2">
    <location>
        <begin position="50"/>
        <end position="323"/>
    </location>
</feature>
<dbReference type="EMBL" id="CP027062">
    <property type="protein sequence ID" value="AVI50670.1"/>
    <property type="molecule type" value="Genomic_DNA"/>
</dbReference>
<evidence type="ECO:0000256" key="1">
    <source>
        <dbReference type="SAM" id="SignalP"/>
    </source>
</evidence>
<dbReference type="PANTHER" id="PTHR43283">
    <property type="entry name" value="BETA-LACTAMASE-RELATED"/>
    <property type="match status" value="1"/>
</dbReference>
<evidence type="ECO:0000313" key="3">
    <source>
        <dbReference type="EMBL" id="AVI50670.1"/>
    </source>
</evidence>
<keyword evidence="1" id="KW-0732">Signal</keyword>
<dbReference type="Gene3D" id="3.40.710.10">
    <property type="entry name" value="DD-peptidase/beta-lactamase superfamily"/>
    <property type="match status" value="1"/>
</dbReference>
<evidence type="ECO:0000259" key="2">
    <source>
        <dbReference type="Pfam" id="PF00144"/>
    </source>
</evidence>
<dbReference type="OrthoDB" id="9793489at2"/>
<feature type="chain" id="PRO_5015527432" description="Beta-lactamase-related domain-containing protein" evidence="1">
    <location>
        <begin position="23"/>
        <end position="408"/>
    </location>
</feature>
<dbReference type="Pfam" id="PF00144">
    <property type="entry name" value="Beta-lactamase"/>
    <property type="match status" value="1"/>
</dbReference>
<dbReference type="Proteomes" id="UP000238442">
    <property type="component" value="Chromosome"/>
</dbReference>
<evidence type="ECO:0000313" key="4">
    <source>
        <dbReference type="Proteomes" id="UP000238442"/>
    </source>
</evidence>
<dbReference type="SUPFAM" id="SSF56601">
    <property type="entry name" value="beta-lactamase/transpeptidase-like"/>
    <property type="match status" value="1"/>
</dbReference>
<dbReference type="RefSeq" id="WP_105215675.1">
    <property type="nucleotide sequence ID" value="NZ_CP027062.1"/>
</dbReference>
<organism evidence="3 4">
    <name type="scientific">Pukyongia salina</name>
    <dbReference type="NCBI Taxonomy" id="2094025"/>
    <lineage>
        <taxon>Bacteria</taxon>
        <taxon>Pseudomonadati</taxon>
        <taxon>Bacteroidota</taxon>
        <taxon>Flavobacteriia</taxon>
        <taxon>Flavobacteriales</taxon>
        <taxon>Flavobacteriaceae</taxon>
        <taxon>Pukyongia</taxon>
    </lineage>
</organism>
<dbReference type="KEGG" id="aue:C5O00_05585"/>
<sequence>MKTLFNFSAFLLGLLLLSSCNSDEPSFNCDQTLVFDIDLFIQELNSELQSDYAGYQIAVNEGGNLYYNEAFGFARHEDEPGGGVPMTINTRQNVASVSKFIGTIALMKALEDNGIHPDSTVVNYLPDSWRSTVHGDFSDKTSPAYLTFNHLLTNNTAIDFIGNSPPSGEMLSEADMLASLQRPPNMQRYGVYQNANFTLIRVLIGEIVYNLDETGLQYPIYCPDRYFHYLRENIFHPLEIYAPLSPQAVDSYYNTSDFPLAYAWPFNTNPGNNGYIGWIVDNNPLNVGSSGLLLSARDLAKVLAIFKYDDQGLIISTTQRDRIFNGTPEFGPLGLTTTFEGERGTYFAKNGAKSNDPCGSCDRALRSIVIYFPNDVEVALLVNYNRNTPRLRFTIADIYESSFVEPCP</sequence>
<gene>
    <name evidence="3" type="ORF">C5O00_05585</name>
</gene>
<accession>A0A2S0HVL2</accession>
<dbReference type="AlphaFoldDB" id="A0A2S0HVL2"/>
<protein>
    <recommendedName>
        <fullName evidence="2">Beta-lactamase-related domain-containing protein</fullName>
    </recommendedName>
</protein>
<feature type="signal peptide" evidence="1">
    <location>
        <begin position="1"/>
        <end position="22"/>
    </location>
</feature>
<keyword evidence="4" id="KW-1185">Reference proteome</keyword>
<dbReference type="InterPro" id="IPR012338">
    <property type="entry name" value="Beta-lactam/transpept-like"/>
</dbReference>
<dbReference type="InterPro" id="IPR001466">
    <property type="entry name" value="Beta-lactam-related"/>
</dbReference>
<reference evidence="3 4" key="1">
    <citation type="submission" date="2018-02" db="EMBL/GenBank/DDBJ databases">
        <title>Genomic analysis of the strain RR4-38 isolated from a seawater recirculating aquaculture system.</title>
        <authorList>
            <person name="Kim Y.-S."/>
            <person name="Jang Y.H."/>
            <person name="Kim K.-H."/>
        </authorList>
    </citation>
    <scope>NUCLEOTIDE SEQUENCE [LARGE SCALE GENOMIC DNA]</scope>
    <source>
        <strain evidence="3 4">RR4-38</strain>
    </source>
</reference>
<dbReference type="InterPro" id="IPR050789">
    <property type="entry name" value="Diverse_Enzym_Activities"/>
</dbReference>
<dbReference type="PROSITE" id="PS51257">
    <property type="entry name" value="PROKAR_LIPOPROTEIN"/>
    <property type="match status" value="1"/>
</dbReference>
<proteinExistence type="predicted"/>